<evidence type="ECO:0000256" key="1">
    <source>
        <dbReference type="SAM" id="MobiDB-lite"/>
    </source>
</evidence>
<keyword evidence="2" id="KW-0812">Transmembrane</keyword>
<feature type="transmembrane region" description="Helical" evidence="2">
    <location>
        <begin position="48"/>
        <end position="70"/>
    </location>
</feature>
<evidence type="ECO:0000313" key="3">
    <source>
        <dbReference type="EMBL" id="KAG9243981.1"/>
    </source>
</evidence>
<dbReference type="EMBL" id="MU253938">
    <property type="protein sequence ID" value="KAG9243981.1"/>
    <property type="molecule type" value="Genomic_DNA"/>
</dbReference>
<name>A0A9P7Z2B4_9HELO</name>
<dbReference type="AlphaFoldDB" id="A0A9P7Z2B4"/>
<sequence>MLQSLPSHYISPSQRIPFTVTTAIMSWGSSTPKAPPAPASTLSKTLPLIILVIFLGGTAFVAYHIFLAVTQIGHAANDKMQSKNVMFTKDGMKVGVKEIKNENYVDRTQSILVKAWNLSSWPGYKSRLWNKDAQASGKSEKAGDTRKPYSRHSSSAGK</sequence>
<gene>
    <name evidence="3" type="ORF">BJ878DRAFT_508258</name>
</gene>
<evidence type="ECO:0000313" key="4">
    <source>
        <dbReference type="Proteomes" id="UP000887226"/>
    </source>
</evidence>
<accession>A0A9P7Z2B4</accession>
<dbReference type="OrthoDB" id="4083871at2759"/>
<proteinExistence type="predicted"/>
<dbReference type="PANTHER" id="PTHR42077:SF1">
    <property type="entry name" value="YALI0F30239P"/>
    <property type="match status" value="1"/>
</dbReference>
<keyword evidence="4" id="KW-1185">Reference proteome</keyword>
<evidence type="ECO:0000256" key="2">
    <source>
        <dbReference type="SAM" id="Phobius"/>
    </source>
</evidence>
<dbReference type="PANTHER" id="PTHR42077">
    <property type="entry name" value="YALI0F30239P"/>
    <property type="match status" value="1"/>
</dbReference>
<keyword evidence="2" id="KW-1133">Transmembrane helix</keyword>
<feature type="compositionally biased region" description="Basic and acidic residues" evidence="1">
    <location>
        <begin position="138"/>
        <end position="147"/>
    </location>
</feature>
<reference evidence="3" key="1">
    <citation type="journal article" date="2021" name="IMA Fungus">
        <title>Genomic characterization of three marine fungi, including Emericellopsis atlantica sp. nov. with signatures of a generalist lifestyle and marine biomass degradation.</title>
        <authorList>
            <person name="Hagestad O.C."/>
            <person name="Hou L."/>
            <person name="Andersen J.H."/>
            <person name="Hansen E.H."/>
            <person name="Altermark B."/>
            <person name="Li C."/>
            <person name="Kuhnert E."/>
            <person name="Cox R.J."/>
            <person name="Crous P.W."/>
            <person name="Spatafora J.W."/>
            <person name="Lail K."/>
            <person name="Amirebrahimi M."/>
            <person name="Lipzen A."/>
            <person name="Pangilinan J."/>
            <person name="Andreopoulos W."/>
            <person name="Hayes R.D."/>
            <person name="Ng V."/>
            <person name="Grigoriev I.V."/>
            <person name="Jackson S.A."/>
            <person name="Sutton T.D.S."/>
            <person name="Dobson A.D.W."/>
            <person name="Rama T."/>
        </authorList>
    </citation>
    <scope>NUCLEOTIDE SEQUENCE</scope>
    <source>
        <strain evidence="3">TRa3180A</strain>
    </source>
</reference>
<keyword evidence="2" id="KW-0472">Membrane</keyword>
<comment type="caution">
    <text evidence="3">The sequence shown here is derived from an EMBL/GenBank/DDBJ whole genome shotgun (WGS) entry which is preliminary data.</text>
</comment>
<feature type="region of interest" description="Disordered" evidence="1">
    <location>
        <begin position="131"/>
        <end position="158"/>
    </location>
</feature>
<organism evidence="3 4">
    <name type="scientific">Calycina marina</name>
    <dbReference type="NCBI Taxonomy" id="1763456"/>
    <lineage>
        <taxon>Eukaryota</taxon>
        <taxon>Fungi</taxon>
        <taxon>Dikarya</taxon>
        <taxon>Ascomycota</taxon>
        <taxon>Pezizomycotina</taxon>
        <taxon>Leotiomycetes</taxon>
        <taxon>Helotiales</taxon>
        <taxon>Pezizellaceae</taxon>
        <taxon>Calycina</taxon>
    </lineage>
</organism>
<protein>
    <submittedName>
        <fullName evidence="3">Uncharacterized protein</fullName>
    </submittedName>
</protein>
<dbReference type="Proteomes" id="UP000887226">
    <property type="component" value="Unassembled WGS sequence"/>
</dbReference>